<dbReference type="OrthoDB" id="6435052at2759"/>
<evidence type="ECO:0000313" key="2">
    <source>
        <dbReference type="Proteomes" id="UP000886998"/>
    </source>
</evidence>
<sequence>MLRALAKEFIAYKVSAAGITIHQINAESREQRPIGCLGCPFIISPSLIKQNMTINVVLEYLGYPKSLIREGKIETKLTFPAVTFCSLNPILNQNIEETSVAGLLKVKRVLRNATNV</sequence>
<reference evidence="1" key="1">
    <citation type="submission" date="2020-08" db="EMBL/GenBank/DDBJ databases">
        <title>Multicomponent nature underlies the extraordinary mechanical properties of spider dragline silk.</title>
        <authorList>
            <person name="Kono N."/>
            <person name="Nakamura H."/>
            <person name="Mori M."/>
            <person name="Yoshida Y."/>
            <person name="Ohtoshi R."/>
            <person name="Malay A.D."/>
            <person name="Moran D.A.P."/>
            <person name="Tomita M."/>
            <person name="Numata K."/>
            <person name="Arakawa K."/>
        </authorList>
    </citation>
    <scope>NUCLEOTIDE SEQUENCE</scope>
</reference>
<keyword evidence="2" id="KW-1185">Reference proteome</keyword>
<name>A0A8X6M6Y6_9ARAC</name>
<dbReference type="AlphaFoldDB" id="A0A8X6M6Y6"/>
<protein>
    <submittedName>
        <fullName evidence="1">Uncharacterized protein</fullName>
    </submittedName>
</protein>
<gene>
    <name evidence="1" type="ORF">TNIN_343581</name>
</gene>
<comment type="caution">
    <text evidence="1">The sequence shown here is derived from an EMBL/GenBank/DDBJ whole genome shotgun (WGS) entry which is preliminary data.</text>
</comment>
<accession>A0A8X6M6Y6</accession>
<dbReference type="EMBL" id="BMAV01024384">
    <property type="protein sequence ID" value="GFS32779.1"/>
    <property type="molecule type" value="Genomic_DNA"/>
</dbReference>
<feature type="non-terminal residue" evidence="1">
    <location>
        <position position="1"/>
    </location>
</feature>
<dbReference type="Proteomes" id="UP000886998">
    <property type="component" value="Unassembled WGS sequence"/>
</dbReference>
<proteinExistence type="predicted"/>
<organism evidence="1 2">
    <name type="scientific">Trichonephila inaurata madagascariensis</name>
    <dbReference type="NCBI Taxonomy" id="2747483"/>
    <lineage>
        <taxon>Eukaryota</taxon>
        <taxon>Metazoa</taxon>
        <taxon>Ecdysozoa</taxon>
        <taxon>Arthropoda</taxon>
        <taxon>Chelicerata</taxon>
        <taxon>Arachnida</taxon>
        <taxon>Araneae</taxon>
        <taxon>Araneomorphae</taxon>
        <taxon>Entelegynae</taxon>
        <taxon>Araneoidea</taxon>
        <taxon>Nephilidae</taxon>
        <taxon>Trichonephila</taxon>
        <taxon>Trichonephila inaurata</taxon>
    </lineage>
</organism>
<evidence type="ECO:0000313" key="1">
    <source>
        <dbReference type="EMBL" id="GFS32779.1"/>
    </source>
</evidence>